<dbReference type="GO" id="GO:0006935">
    <property type="term" value="P:chemotaxis"/>
    <property type="evidence" value="ECO:0007669"/>
    <property type="project" value="InterPro"/>
</dbReference>
<proteinExistence type="predicted"/>
<protein>
    <recommendedName>
        <fullName evidence="2">Chemotaxis protein CheW</fullName>
    </recommendedName>
</protein>
<dbReference type="InterPro" id="IPR002545">
    <property type="entry name" value="CheW-lke_dom"/>
</dbReference>
<evidence type="ECO:0000313" key="7">
    <source>
        <dbReference type="Proteomes" id="UP000198925"/>
    </source>
</evidence>
<dbReference type="SUPFAM" id="SSF50341">
    <property type="entry name" value="CheW-like"/>
    <property type="match status" value="3"/>
</dbReference>
<organism evidence="6 7">
    <name type="scientific">Belnapia rosea</name>
    <dbReference type="NCBI Taxonomy" id="938405"/>
    <lineage>
        <taxon>Bacteria</taxon>
        <taxon>Pseudomonadati</taxon>
        <taxon>Pseudomonadota</taxon>
        <taxon>Alphaproteobacteria</taxon>
        <taxon>Acetobacterales</taxon>
        <taxon>Roseomonadaceae</taxon>
        <taxon>Belnapia</taxon>
    </lineage>
</organism>
<dbReference type="EMBL" id="FMZX01000037">
    <property type="protein sequence ID" value="SDE44246.1"/>
    <property type="molecule type" value="Genomic_DNA"/>
</dbReference>
<dbReference type="Pfam" id="PF01584">
    <property type="entry name" value="CheW"/>
    <property type="match status" value="3"/>
</dbReference>
<evidence type="ECO:0000259" key="5">
    <source>
        <dbReference type="PROSITE" id="PS50851"/>
    </source>
</evidence>
<gene>
    <name evidence="6" type="ORF">SAMN04487779_103711</name>
</gene>
<evidence type="ECO:0000256" key="3">
    <source>
        <dbReference type="ARBA" id="ARBA00022490"/>
    </source>
</evidence>
<dbReference type="STRING" id="938405.SAMN02927895_04659"/>
<dbReference type="GO" id="GO:0005829">
    <property type="term" value="C:cytosol"/>
    <property type="evidence" value="ECO:0007669"/>
    <property type="project" value="TreeGrafter"/>
</dbReference>
<dbReference type="Gene3D" id="2.30.30.40">
    <property type="entry name" value="SH3 Domains"/>
    <property type="match status" value="3"/>
</dbReference>
<sequence>MPDADQILAMRGAPARRFLTFRSAERLYALPAEEVSEVIRVPAVARVPQGPGSLLGIANLRGFVLPVASLRGLLGREEAAASPMLRAIVLDGAAPIVLVVDVVEALVTVEADRIETRQAQLAAEPVERLWGAFQYGPGLEVAKILDIQNLLSAAFVQRVRPPRSRPENSSAGPVPHDTEAEDDHPTLITFDVAGQEYALGLDVVQEVLPAPRLLAVMPHAEALVLGVVPFRNTLLPLLSLRGLLGFALSQPNEKDKILVTAVGGILVGLVADGIRAILPLDSSLVEPIPAVLAARSGGEARIKAIYRGEAGRRLISILAPEQLFREDVMRRLGTDHENPRPQNTEDDRMPDRERHFLVFHLGDDEFGLPIEAIDEVARVPGQITRLPKTPEFLEGVVNLRGEVLPVVDQRRRFGMPKLEHEEGRRLLVVRTERHRAGLIVDSVSGVLRNTSATLEPVPALTDETTRLVQGVLNLEDVGRMVPILDPTELLSRAERGLLDRLETATERPGL</sequence>
<dbReference type="InterPro" id="IPR039315">
    <property type="entry name" value="CheW"/>
</dbReference>
<reference evidence="6 7" key="1">
    <citation type="submission" date="2016-10" db="EMBL/GenBank/DDBJ databases">
        <authorList>
            <person name="de Groot N.N."/>
        </authorList>
    </citation>
    <scope>NUCLEOTIDE SEQUENCE [LARGE SCALE GENOMIC DNA]</scope>
    <source>
        <strain evidence="6 7">CPCC 100156</strain>
    </source>
</reference>
<dbReference type="PANTHER" id="PTHR22617:SF45">
    <property type="entry name" value="CHEMOTAXIS PROTEIN CHEW"/>
    <property type="match status" value="1"/>
</dbReference>
<keyword evidence="7" id="KW-1185">Reference proteome</keyword>
<feature type="domain" description="CheW-like" evidence="5">
    <location>
        <begin position="184"/>
        <end position="329"/>
    </location>
</feature>
<feature type="domain" description="CheW-like" evidence="5">
    <location>
        <begin position="15"/>
        <end position="156"/>
    </location>
</feature>
<name>A0A1G7CZZ0_9PROT</name>
<evidence type="ECO:0000256" key="4">
    <source>
        <dbReference type="SAM" id="MobiDB-lite"/>
    </source>
</evidence>
<dbReference type="GO" id="GO:0007165">
    <property type="term" value="P:signal transduction"/>
    <property type="evidence" value="ECO:0007669"/>
    <property type="project" value="InterPro"/>
</dbReference>
<evidence type="ECO:0000256" key="1">
    <source>
        <dbReference type="ARBA" id="ARBA00004496"/>
    </source>
</evidence>
<evidence type="ECO:0000256" key="2">
    <source>
        <dbReference type="ARBA" id="ARBA00021483"/>
    </source>
</evidence>
<keyword evidence="3" id="KW-0963">Cytoplasm</keyword>
<comment type="subcellular location">
    <subcellularLocation>
        <location evidence="1">Cytoplasm</location>
    </subcellularLocation>
</comment>
<accession>A0A1G7CZZ0</accession>
<dbReference type="RefSeq" id="WP_090665188.1">
    <property type="nucleotide sequence ID" value="NZ_FMZX01000037.1"/>
</dbReference>
<dbReference type="PANTHER" id="PTHR22617">
    <property type="entry name" value="CHEMOTAXIS SENSOR HISTIDINE KINASE-RELATED"/>
    <property type="match status" value="1"/>
</dbReference>
<dbReference type="SMART" id="SM00260">
    <property type="entry name" value="CheW"/>
    <property type="match status" value="3"/>
</dbReference>
<feature type="domain" description="CheW-like" evidence="5">
    <location>
        <begin position="353"/>
        <end position="495"/>
    </location>
</feature>
<evidence type="ECO:0000313" key="6">
    <source>
        <dbReference type="EMBL" id="SDE44246.1"/>
    </source>
</evidence>
<dbReference type="PROSITE" id="PS50851">
    <property type="entry name" value="CHEW"/>
    <property type="match status" value="3"/>
</dbReference>
<feature type="region of interest" description="Disordered" evidence="4">
    <location>
        <begin position="161"/>
        <end position="182"/>
    </location>
</feature>
<dbReference type="AlphaFoldDB" id="A0A1G7CZZ0"/>
<dbReference type="InterPro" id="IPR036061">
    <property type="entry name" value="CheW-like_dom_sf"/>
</dbReference>
<dbReference type="Proteomes" id="UP000198925">
    <property type="component" value="Unassembled WGS sequence"/>
</dbReference>
<dbReference type="Gene3D" id="2.40.50.180">
    <property type="entry name" value="CheA-289, Domain 4"/>
    <property type="match status" value="3"/>
</dbReference>